<evidence type="ECO:0000313" key="8">
    <source>
        <dbReference type="Proteomes" id="UP000748531"/>
    </source>
</evidence>
<feature type="compositionally biased region" description="Low complexity" evidence="5">
    <location>
        <begin position="764"/>
        <end position="781"/>
    </location>
</feature>
<comment type="caution">
    <text evidence="7">The sequence shown here is derived from an EMBL/GenBank/DDBJ whole genome shotgun (WGS) entry which is preliminary data.</text>
</comment>
<dbReference type="GO" id="GO:0016018">
    <property type="term" value="F:cyclosporin A binding"/>
    <property type="evidence" value="ECO:0007669"/>
    <property type="project" value="TreeGrafter"/>
</dbReference>
<dbReference type="PANTHER" id="PTHR11071">
    <property type="entry name" value="PEPTIDYL-PROLYL CIS-TRANS ISOMERASE"/>
    <property type="match status" value="1"/>
</dbReference>
<dbReference type="PRINTS" id="PR00153">
    <property type="entry name" value="CSAPPISMRASE"/>
</dbReference>
<feature type="compositionally biased region" description="Basic residues" evidence="5">
    <location>
        <begin position="206"/>
        <end position="220"/>
    </location>
</feature>
<dbReference type="Proteomes" id="UP000748531">
    <property type="component" value="Unassembled WGS sequence"/>
</dbReference>
<evidence type="ECO:0000256" key="2">
    <source>
        <dbReference type="ARBA" id="ARBA00013194"/>
    </source>
</evidence>
<dbReference type="Gene3D" id="2.40.100.10">
    <property type="entry name" value="Cyclophilin-like"/>
    <property type="match status" value="1"/>
</dbReference>
<feature type="compositionally biased region" description="Basic and acidic residues" evidence="5">
    <location>
        <begin position="283"/>
        <end position="297"/>
    </location>
</feature>
<feature type="compositionally biased region" description="Basic and acidic residues" evidence="5">
    <location>
        <begin position="465"/>
        <end position="478"/>
    </location>
</feature>
<feature type="compositionally biased region" description="Low complexity" evidence="5">
    <location>
        <begin position="998"/>
        <end position="1009"/>
    </location>
</feature>
<dbReference type="FunFam" id="2.40.100.10:FF:000025">
    <property type="entry name" value="Peptidyl-prolyl cis-trans isomerase CYP19-2"/>
    <property type="match status" value="1"/>
</dbReference>
<dbReference type="EC" id="5.2.1.8" evidence="2"/>
<evidence type="ECO:0000256" key="1">
    <source>
        <dbReference type="ARBA" id="ARBA00000971"/>
    </source>
</evidence>
<sequence>MGKQKMRTRCYLDISIGGDPIGRIVLELFNELCPKATENFKKLCQGGCGLGLKTAKPLHYQGSIFHRVIKGFMIQGGDFSNRDGTGGESIYGGTFAGMFPIATVYDVSDECLATPHDRPFLLSMANRGPNTNGSHTTAPAPHLDGKHVVFGHVLSGEDVVRKAEAVPITDTKTHRPVKPVVIDSCGELIPVKKKKLKAIEDDNERKHKKKSKKEKKKKRKVVSDEESESTANEVECSVRPEEIPEVPAPKFLYRGRLESDQKHEQDTKEESGSRQIAAAVGRELIRVTRERQNDRSGRKVKGRGRMCYRSPDSRSGSRDRSITPPHWRQASQNTQRLDQDGWQKWREQRARHHVNQARDGSRPSPSPRDIRSRENSRRKTSVSPSLAAASARNRSPSGTRSSSTVSDMSADDAVGRTILLNMTPGTTKKASPSMDKKRSDGRLPSPSTKRDRSSDDGNNRSPGLHTRDTYDGLRELKSQRTTSPVLPKRVPLTPDDRRGVLSNCGRSVLVTEDSGSKISKQRPIVDIDYDDEEDEDEYNREAQRVPVQSKRSEYEISIPEKCSKINGNLGKRRSRSPVRTPPRRSPPKYAASPNLRLPPQKRIHSPDVSPPARRSTQHYASNSPASFSSELRYASQDVRSARITRPELTSPPTHRPLVSPVQRVAVSPVPMISRSQISPLVRSPQRGHLSRSPMQSAVPLRTSRSSNSVQHEKRVTPTTQSPIASAERVLPKFQPSPVLPAVANSSTKPVDTNQPLTGKISQTRGGSRSSSRSQSGSSSSGKSDRSHSARSRSRSIDRAPKRGAPRSPPPHLLQKWRMRHEQLIQKRRMGPSVSSAFYAPLLTSDDRARRNLLAGHNRVSRSKSRSQSFSPPRRRRVRSSTSHSRSGSSDHQPRSRHIVSLGHRRSPTGTSSRSHSSEHTKSKTSERSKSRSPVSRHRVRNQATSPVKLSKEETSKKNVIVPATAASNPVTEESIKTSKWEEHSPELAEKLEKEPQRSSWTTSHWQTTSERAKIPTSTSSTVGPDGPSTKAPKLDGQAPGSVLQRLRMAQLAEHPESTDQPATSENVVKCVDTDEAKAPEPSGTVAIVAAPSVTTTQEAVIVSTKPHATTEKSPDQPKKLTVIRCRSSSVSSSSSADTSASSSSSGSSASHSCCSRSRSLRRRSISPFARSLRRRSDFSDSRSRGRGSYYGRYSPISPRYAVLILAITPDAGHGRDLVRVPTAVTRDHPAPDGLEIVHVDDMTPRADVGKDPIGILVFDALHLVEVDRPLEATVLLLGVANY</sequence>
<feature type="compositionally biased region" description="Basic residues" evidence="5">
    <location>
        <begin position="570"/>
        <end position="586"/>
    </location>
</feature>
<evidence type="ECO:0000313" key="7">
    <source>
        <dbReference type="EMBL" id="KAF5404149.1"/>
    </source>
</evidence>
<reference evidence="7" key="1">
    <citation type="submission" date="2019-05" db="EMBL/GenBank/DDBJ databases">
        <title>Annotation for the trematode Paragonimus heterotremus.</title>
        <authorList>
            <person name="Choi Y.-J."/>
        </authorList>
    </citation>
    <scope>NUCLEOTIDE SEQUENCE</scope>
    <source>
        <strain evidence="7">LC</strain>
    </source>
</reference>
<accession>A0A8J4TG19</accession>
<dbReference type="InterPro" id="IPR020892">
    <property type="entry name" value="Cyclophilin-type_PPIase_CS"/>
</dbReference>
<dbReference type="GO" id="GO:0003755">
    <property type="term" value="F:peptidyl-prolyl cis-trans isomerase activity"/>
    <property type="evidence" value="ECO:0007669"/>
    <property type="project" value="UniProtKB-KW"/>
</dbReference>
<dbReference type="InterPro" id="IPR029000">
    <property type="entry name" value="Cyclophilin-like_dom_sf"/>
</dbReference>
<feature type="compositionally biased region" description="Basic and acidic residues" evidence="5">
    <location>
        <begin position="259"/>
        <end position="272"/>
    </location>
</feature>
<dbReference type="GO" id="GO:0005737">
    <property type="term" value="C:cytoplasm"/>
    <property type="evidence" value="ECO:0007669"/>
    <property type="project" value="TreeGrafter"/>
</dbReference>
<feature type="compositionally biased region" description="Polar residues" evidence="5">
    <location>
        <begin position="617"/>
        <end position="629"/>
    </location>
</feature>
<feature type="region of interest" description="Disordered" evidence="5">
    <location>
        <begin position="259"/>
        <end position="815"/>
    </location>
</feature>
<feature type="compositionally biased region" description="Low complexity" evidence="5">
    <location>
        <begin position="879"/>
        <end position="889"/>
    </location>
</feature>
<feature type="compositionally biased region" description="Polar residues" evidence="5">
    <location>
        <begin position="743"/>
        <end position="763"/>
    </location>
</feature>
<feature type="region of interest" description="Disordered" evidence="5">
    <location>
        <begin position="854"/>
        <end position="1038"/>
    </location>
</feature>
<gene>
    <name evidence="7" type="ORF">PHET_02269</name>
</gene>
<feature type="compositionally biased region" description="Acidic residues" evidence="5">
    <location>
        <begin position="527"/>
        <end position="538"/>
    </location>
</feature>
<feature type="compositionally biased region" description="Basic and acidic residues" evidence="5">
    <location>
        <begin position="368"/>
        <end position="377"/>
    </location>
</feature>
<dbReference type="PROSITE" id="PS50072">
    <property type="entry name" value="CSA_PPIASE_2"/>
    <property type="match status" value="1"/>
</dbReference>
<evidence type="ECO:0000256" key="3">
    <source>
        <dbReference type="ARBA" id="ARBA00023110"/>
    </source>
</evidence>
<dbReference type="Pfam" id="PF00160">
    <property type="entry name" value="Pro_isomerase"/>
    <property type="match status" value="1"/>
</dbReference>
<feature type="compositionally biased region" description="Basic and acidic residues" evidence="5">
    <location>
        <begin position="448"/>
        <end position="458"/>
    </location>
</feature>
<dbReference type="PANTHER" id="PTHR11071:SF561">
    <property type="entry name" value="PEPTIDYL-PROLYL CIS-TRANS ISOMERASE D-RELATED"/>
    <property type="match status" value="1"/>
</dbReference>
<evidence type="ECO:0000256" key="4">
    <source>
        <dbReference type="ARBA" id="ARBA00023235"/>
    </source>
</evidence>
<feature type="compositionally biased region" description="Basic residues" evidence="5">
    <location>
        <begin position="894"/>
        <end position="906"/>
    </location>
</feature>
<comment type="catalytic activity">
    <reaction evidence="1">
        <text>[protein]-peptidylproline (omega=180) = [protein]-peptidylproline (omega=0)</text>
        <dbReference type="Rhea" id="RHEA:16237"/>
        <dbReference type="Rhea" id="RHEA-COMP:10747"/>
        <dbReference type="Rhea" id="RHEA-COMP:10748"/>
        <dbReference type="ChEBI" id="CHEBI:83833"/>
        <dbReference type="ChEBI" id="CHEBI:83834"/>
        <dbReference type="EC" id="5.2.1.8"/>
    </reaction>
</comment>
<dbReference type="PROSITE" id="PS00170">
    <property type="entry name" value="CSA_PPIASE_1"/>
    <property type="match status" value="1"/>
</dbReference>
<feature type="region of interest" description="Disordered" evidence="5">
    <location>
        <begin position="199"/>
        <end position="241"/>
    </location>
</feature>
<keyword evidence="4" id="KW-0413">Isomerase</keyword>
<dbReference type="EMBL" id="LUCH01000863">
    <property type="protein sequence ID" value="KAF5404149.1"/>
    <property type="molecule type" value="Genomic_DNA"/>
</dbReference>
<proteinExistence type="predicted"/>
<feature type="compositionally biased region" description="Basic and acidic residues" evidence="5">
    <location>
        <begin position="973"/>
        <end position="996"/>
    </location>
</feature>
<evidence type="ECO:0000256" key="5">
    <source>
        <dbReference type="SAM" id="MobiDB-lite"/>
    </source>
</evidence>
<organism evidence="7 8">
    <name type="scientific">Paragonimus heterotremus</name>
    <dbReference type="NCBI Taxonomy" id="100268"/>
    <lineage>
        <taxon>Eukaryota</taxon>
        <taxon>Metazoa</taxon>
        <taxon>Spiralia</taxon>
        <taxon>Lophotrochozoa</taxon>
        <taxon>Platyhelminthes</taxon>
        <taxon>Trematoda</taxon>
        <taxon>Digenea</taxon>
        <taxon>Plagiorchiida</taxon>
        <taxon>Troglotremata</taxon>
        <taxon>Troglotrematidae</taxon>
        <taxon>Paragonimus</taxon>
    </lineage>
</organism>
<feature type="compositionally biased region" description="Low complexity" evidence="5">
    <location>
        <begin position="1124"/>
        <end position="1157"/>
    </location>
</feature>
<keyword evidence="3" id="KW-0697">Rotamase</keyword>
<feature type="region of interest" description="Disordered" evidence="5">
    <location>
        <begin position="1100"/>
        <end position="1158"/>
    </location>
</feature>
<dbReference type="InterPro" id="IPR002130">
    <property type="entry name" value="Cyclophilin-type_PPIase_dom"/>
</dbReference>
<name>A0A8J4TG19_9TREM</name>
<feature type="compositionally biased region" description="Basic and acidic residues" evidence="5">
    <location>
        <begin position="1108"/>
        <end position="1118"/>
    </location>
</feature>
<keyword evidence="8" id="KW-1185">Reference proteome</keyword>
<dbReference type="SUPFAM" id="SSF50891">
    <property type="entry name" value="Cyclophilin-like"/>
    <property type="match status" value="1"/>
</dbReference>
<feature type="compositionally biased region" description="Basic and acidic residues" evidence="5">
    <location>
        <begin position="337"/>
        <end position="348"/>
    </location>
</feature>
<feature type="compositionally biased region" description="Basic and acidic residues" evidence="5">
    <location>
        <begin position="311"/>
        <end position="321"/>
    </location>
</feature>
<feature type="domain" description="PPIase cyclophilin-type" evidence="6">
    <location>
        <begin position="11"/>
        <end position="187"/>
    </location>
</feature>
<dbReference type="OrthoDB" id="6284883at2759"/>
<evidence type="ECO:0000259" key="6">
    <source>
        <dbReference type="PROSITE" id="PS50072"/>
    </source>
</evidence>
<dbReference type="GO" id="GO:0006457">
    <property type="term" value="P:protein folding"/>
    <property type="evidence" value="ECO:0007669"/>
    <property type="project" value="InterPro"/>
</dbReference>
<feature type="compositionally biased region" description="Basic and acidic residues" evidence="5">
    <location>
        <begin position="915"/>
        <end position="929"/>
    </location>
</feature>
<feature type="compositionally biased region" description="Low complexity" evidence="5">
    <location>
        <begin position="394"/>
        <end position="412"/>
    </location>
</feature>
<protein>
    <recommendedName>
        <fullName evidence="2">peptidylprolyl isomerase</fullName>
        <ecNumber evidence="2">5.2.1.8</ecNumber>
    </recommendedName>
</protein>